<keyword evidence="10" id="KW-1185">Reference proteome</keyword>
<comment type="catalytic activity">
    <reaction evidence="8">
        <text>L-glutamyl-tRNA(Gln) + L-glutamine + ATP + H2O = L-glutaminyl-tRNA(Gln) + L-glutamate + ADP + phosphate + H(+)</text>
        <dbReference type="Rhea" id="RHEA:17521"/>
        <dbReference type="Rhea" id="RHEA-COMP:9681"/>
        <dbReference type="Rhea" id="RHEA-COMP:9684"/>
        <dbReference type="ChEBI" id="CHEBI:15377"/>
        <dbReference type="ChEBI" id="CHEBI:15378"/>
        <dbReference type="ChEBI" id="CHEBI:29985"/>
        <dbReference type="ChEBI" id="CHEBI:30616"/>
        <dbReference type="ChEBI" id="CHEBI:43474"/>
        <dbReference type="ChEBI" id="CHEBI:58359"/>
        <dbReference type="ChEBI" id="CHEBI:78520"/>
        <dbReference type="ChEBI" id="CHEBI:78521"/>
        <dbReference type="ChEBI" id="CHEBI:456216"/>
    </reaction>
</comment>
<keyword evidence="5 8" id="KW-0648">Protein biosynthesis</keyword>
<dbReference type="RefSeq" id="XP_003671136.2">
    <property type="nucleotide sequence ID" value="XM_003671088.2"/>
</dbReference>
<keyword evidence="2 8" id="KW-0547">Nucleotide-binding</keyword>
<keyword evidence="1 8" id="KW-0436">Ligase</keyword>
<dbReference type="AlphaFoldDB" id="G0WDN2"/>
<evidence type="ECO:0000256" key="6">
    <source>
        <dbReference type="ARBA" id="ARBA00023128"/>
    </source>
</evidence>
<dbReference type="HAMAP" id="MF_03151">
    <property type="entry name" value="GatF"/>
    <property type="match status" value="1"/>
</dbReference>
<accession>G0WDN2</accession>
<keyword evidence="6 8" id="KW-0496">Mitochondrion</keyword>
<comment type="subcellular location">
    <subcellularLocation>
        <location evidence="8">Mitochondrion inner membrane</location>
        <topology evidence="8">Peripheral membrane protein</topology>
        <orientation evidence="8">Matrix side</orientation>
    </subcellularLocation>
</comment>
<dbReference type="GO" id="GO:0005743">
    <property type="term" value="C:mitochondrial inner membrane"/>
    <property type="evidence" value="ECO:0007669"/>
    <property type="project" value="UniProtKB-SubCell"/>
</dbReference>
<dbReference type="Proteomes" id="UP000000689">
    <property type="component" value="Chromosome 7"/>
</dbReference>
<comment type="function">
    <text evidence="8">Allows the formation of correctly charged Gln-tRNA(Gln) through the transamidation of misacylated Glu-tRNA(Gln) in the mitochondria. The reaction takes place in the presence of glutamine and ATP through an activated gamma-phospho-Glu-tRNA(Gln). Required for proper protein synthesis within the mitochondrion.</text>
</comment>
<evidence type="ECO:0000313" key="10">
    <source>
        <dbReference type="Proteomes" id="UP000000689"/>
    </source>
</evidence>
<dbReference type="GeneID" id="11497289"/>
<keyword evidence="4 8" id="KW-0067">ATP-binding</keyword>
<evidence type="ECO:0000256" key="5">
    <source>
        <dbReference type="ARBA" id="ARBA00022917"/>
    </source>
</evidence>
<dbReference type="KEGG" id="ndi:NDAI_0G01170"/>
<protein>
    <recommendedName>
        <fullName evidence="8">Glutamyl-tRNA(Gln) amidotransferase subunit F, mitochondrial</fullName>
        <shortName evidence="8">Glu-AdT subunit F</shortName>
        <ecNumber evidence="8">6.3.5.-</ecNumber>
    </recommendedName>
</protein>
<proteinExistence type="inferred from homology"/>
<evidence type="ECO:0000313" key="9">
    <source>
        <dbReference type="EMBL" id="CCD25893.2"/>
    </source>
</evidence>
<evidence type="ECO:0000256" key="4">
    <source>
        <dbReference type="ARBA" id="ARBA00022840"/>
    </source>
</evidence>
<gene>
    <name evidence="9" type="primary">NDAI0G01170</name>
    <name evidence="8" type="synonym">GTF1</name>
    <name evidence="9" type="ordered locus">NDAI_0G01170</name>
</gene>
<dbReference type="GO" id="GO:0030956">
    <property type="term" value="C:glutamyl-tRNA(Gln) amidotransferase complex"/>
    <property type="evidence" value="ECO:0007669"/>
    <property type="project" value="UniProtKB-UniRule"/>
</dbReference>
<dbReference type="OMA" id="WRLCRTH"/>
<evidence type="ECO:0000256" key="7">
    <source>
        <dbReference type="ARBA" id="ARBA00023136"/>
    </source>
</evidence>
<comment type="subunit">
    <text evidence="8">Subunit of the heterotrimeric GatFAB amidotransferase (AdT) complex, composed of A, B and F subunits.</text>
</comment>
<comment type="similarity">
    <text evidence="8">Belongs to the GatF family.</text>
</comment>
<dbReference type="GO" id="GO:0032543">
    <property type="term" value="P:mitochondrial translation"/>
    <property type="evidence" value="ECO:0007669"/>
    <property type="project" value="UniProtKB-UniRule"/>
</dbReference>
<evidence type="ECO:0000256" key="3">
    <source>
        <dbReference type="ARBA" id="ARBA00022792"/>
    </source>
</evidence>
<dbReference type="EMBL" id="HE580273">
    <property type="protein sequence ID" value="CCD25893.2"/>
    <property type="molecule type" value="Genomic_DNA"/>
</dbReference>
<keyword evidence="7 8" id="KW-0472">Membrane</keyword>
<dbReference type="STRING" id="1071378.G0WDN2"/>
<evidence type="ECO:0000256" key="8">
    <source>
        <dbReference type="HAMAP-Rule" id="MF_03151"/>
    </source>
</evidence>
<organism evidence="9 10">
    <name type="scientific">Naumovozyma dairenensis (strain ATCC 10597 / BCRC 20456 / CBS 421 / NBRC 0211 / NRRL Y-12639)</name>
    <name type="common">Saccharomyces dairenensis</name>
    <dbReference type="NCBI Taxonomy" id="1071378"/>
    <lineage>
        <taxon>Eukaryota</taxon>
        <taxon>Fungi</taxon>
        <taxon>Dikarya</taxon>
        <taxon>Ascomycota</taxon>
        <taxon>Saccharomycotina</taxon>
        <taxon>Saccharomycetes</taxon>
        <taxon>Saccharomycetales</taxon>
        <taxon>Saccharomycetaceae</taxon>
        <taxon>Naumovozyma</taxon>
    </lineage>
</organism>
<dbReference type="GO" id="GO:0070681">
    <property type="term" value="P:glutaminyl-tRNAGln biosynthesis via transamidation"/>
    <property type="evidence" value="ECO:0007669"/>
    <property type="project" value="UniProtKB-UniRule"/>
</dbReference>
<dbReference type="GO" id="GO:0005524">
    <property type="term" value="F:ATP binding"/>
    <property type="evidence" value="ECO:0007669"/>
    <property type="project" value="UniProtKB-KW"/>
</dbReference>
<keyword evidence="3 8" id="KW-0999">Mitochondrion inner membrane</keyword>
<dbReference type="eggNOG" id="ENOG502S3RS">
    <property type="taxonomic scope" value="Eukaryota"/>
</dbReference>
<sequence length="187" mass="21531">MSLSHITSLLKRRCCCPCYSQLARCYHSSVSKPWIGPVLKSNHELDQFFNTYNWSVSKYLQDTSSITKDKLPSREVVLKLLKLSGLSSLHADIEAIQYTLARQLQLISKLHNAPVDTTELDPNHARLFPRENKLLTYETLMKKIECENLEPEEQLDSSNKSWKATDTATISKNGYFIFRHGLLKDRN</sequence>
<dbReference type="Pfam" id="PF20977">
    <property type="entry name" value="GatF"/>
    <property type="match status" value="1"/>
</dbReference>
<dbReference type="GO" id="GO:0050567">
    <property type="term" value="F:glutaminyl-tRNA synthase (glutamine-hydrolyzing) activity"/>
    <property type="evidence" value="ECO:0007669"/>
    <property type="project" value="UniProtKB-UniRule"/>
</dbReference>
<dbReference type="InterPro" id="IPR027499">
    <property type="entry name" value="GatF"/>
</dbReference>
<dbReference type="EC" id="6.3.5.-" evidence="8"/>
<evidence type="ECO:0000256" key="1">
    <source>
        <dbReference type="ARBA" id="ARBA00022598"/>
    </source>
</evidence>
<evidence type="ECO:0000256" key="2">
    <source>
        <dbReference type="ARBA" id="ARBA00022741"/>
    </source>
</evidence>
<dbReference type="HOGENOM" id="CLU_120617_0_0_1"/>
<dbReference type="OrthoDB" id="4053592at2759"/>
<reference evidence="9 10" key="1">
    <citation type="journal article" date="2011" name="Proc. Natl. Acad. Sci. U.S.A.">
        <title>Evolutionary erosion of yeast sex chromosomes by mating-type switching accidents.</title>
        <authorList>
            <person name="Gordon J.L."/>
            <person name="Armisen D."/>
            <person name="Proux-Wera E."/>
            <person name="Oheigeartaigh S.S."/>
            <person name="Byrne K.P."/>
            <person name="Wolfe K.H."/>
        </authorList>
    </citation>
    <scope>NUCLEOTIDE SEQUENCE [LARGE SCALE GENOMIC DNA]</scope>
    <source>
        <strain evidence="10">ATCC 10597 / BCRC 20456 / CBS 421 / NBRC 0211 / NRRL Y-12639</strain>
    </source>
</reference>
<name>G0WDN2_NAUDC</name>